<keyword evidence="2" id="KW-1185">Reference proteome</keyword>
<organism evidence="1 2">
    <name type="scientific">Protopolystoma xenopodis</name>
    <dbReference type="NCBI Taxonomy" id="117903"/>
    <lineage>
        <taxon>Eukaryota</taxon>
        <taxon>Metazoa</taxon>
        <taxon>Spiralia</taxon>
        <taxon>Lophotrochozoa</taxon>
        <taxon>Platyhelminthes</taxon>
        <taxon>Monogenea</taxon>
        <taxon>Polyopisthocotylea</taxon>
        <taxon>Polystomatidea</taxon>
        <taxon>Polystomatidae</taxon>
        <taxon>Protopolystoma</taxon>
    </lineage>
</organism>
<dbReference type="EMBL" id="CAAALY010261259">
    <property type="protein sequence ID" value="VEL39428.1"/>
    <property type="molecule type" value="Genomic_DNA"/>
</dbReference>
<proteinExistence type="predicted"/>
<dbReference type="AlphaFoldDB" id="A0A3S5AWE6"/>
<protein>
    <submittedName>
        <fullName evidence="1">Uncharacterized protein</fullName>
    </submittedName>
</protein>
<dbReference type="OrthoDB" id="16262at2759"/>
<evidence type="ECO:0000313" key="1">
    <source>
        <dbReference type="EMBL" id="VEL39428.1"/>
    </source>
</evidence>
<name>A0A3S5AWE6_9PLAT</name>
<gene>
    <name evidence="1" type="ORF">PXEA_LOCUS32868</name>
</gene>
<evidence type="ECO:0000313" key="2">
    <source>
        <dbReference type="Proteomes" id="UP000784294"/>
    </source>
</evidence>
<comment type="caution">
    <text evidence="1">The sequence shown here is derived from an EMBL/GenBank/DDBJ whole genome shotgun (WGS) entry which is preliminary data.</text>
</comment>
<reference evidence="1" key="1">
    <citation type="submission" date="2018-11" db="EMBL/GenBank/DDBJ databases">
        <authorList>
            <consortium name="Pathogen Informatics"/>
        </authorList>
    </citation>
    <scope>NUCLEOTIDE SEQUENCE</scope>
</reference>
<accession>A0A3S5AWE6</accession>
<dbReference type="Proteomes" id="UP000784294">
    <property type="component" value="Unassembled WGS sequence"/>
</dbReference>
<sequence>MDRSRRYLRFYLFKLFAGAFPSSSNELVSGAHIGRNVASGAISASGDASATGTVGSCMGNETPTSCGGGSCSSSSSLGSTSLWLPTIRVMPPRVPLASHRQLTSIARLILIAQRPVLVLGSQLILPPVPIEETAANVKVELS</sequence>